<dbReference type="InterPro" id="IPR056328">
    <property type="entry name" value="DSRM_DHX29"/>
</dbReference>
<dbReference type="SUPFAM" id="SSF54768">
    <property type="entry name" value="dsRNA-binding domain-like"/>
    <property type="match status" value="1"/>
</dbReference>
<keyword evidence="2 4" id="KW-0347">Helicase</keyword>
<dbReference type="GO" id="GO:0016787">
    <property type="term" value="F:hydrolase activity"/>
    <property type="evidence" value="ECO:0007669"/>
    <property type="project" value="UniProtKB-KW"/>
</dbReference>
<dbReference type="Proteomes" id="UP000265520">
    <property type="component" value="Unassembled WGS sequence"/>
</dbReference>
<evidence type="ECO:0000256" key="1">
    <source>
        <dbReference type="ARBA" id="ARBA00022801"/>
    </source>
</evidence>
<evidence type="ECO:0000259" key="3">
    <source>
        <dbReference type="Pfam" id="PF24385"/>
    </source>
</evidence>
<gene>
    <name evidence="4" type="ORF">A2U01_0010272</name>
</gene>
<sequence>GDPQKVPKAILHQLCQKSGWDAPKFNKILGRGKSFSYTVSILRKASGRGKNRKAGGLVTLKLPDQNEAFESAEDAQNKVAAYALFQLFPDFPIHLLITEPYASVVMKWMEG</sequence>
<evidence type="ECO:0000313" key="4">
    <source>
        <dbReference type="EMBL" id="MCH89377.1"/>
    </source>
</evidence>
<name>A0A392MPI5_9FABA</name>
<dbReference type="GO" id="GO:0004386">
    <property type="term" value="F:helicase activity"/>
    <property type="evidence" value="ECO:0007669"/>
    <property type="project" value="UniProtKB-KW"/>
</dbReference>
<feature type="domain" description="ATP-dependent RNA helicase DHX29 DSRM-like" evidence="3">
    <location>
        <begin position="5"/>
        <end position="95"/>
    </location>
</feature>
<accession>A0A392MPI5</accession>
<dbReference type="Gene3D" id="3.30.160.20">
    <property type="match status" value="1"/>
</dbReference>
<comment type="caution">
    <text evidence="4">The sequence shown here is derived from an EMBL/GenBank/DDBJ whole genome shotgun (WGS) entry which is preliminary data.</text>
</comment>
<feature type="non-terminal residue" evidence="4">
    <location>
        <position position="1"/>
    </location>
</feature>
<evidence type="ECO:0000256" key="2">
    <source>
        <dbReference type="ARBA" id="ARBA00022806"/>
    </source>
</evidence>
<proteinExistence type="predicted"/>
<keyword evidence="2 4" id="KW-0547">Nucleotide-binding</keyword>
<dbReference type="Pfam" id="PF24385">
    <property type="entry name" value="DSRM_DHX29"/>
    <property type="match status" value="1"/>
</dbReference>
<dbReference type="EMBL" id="LXQA010016033">
    <property type="protein sequence ID" value="MCH89377.1"/>
    <property type="molecule type" value="Genomic_DNA"/>
</dbReference>
<protein>
    <submittedName>
        <fullName evidence="4">ATP-dependent RNA helicase DHX29-like</fullName>
    </submittedName>
</protein>
<dbReference type="AlphaFoldDB" id="A0A392MPI5"/>
<evidence type="ECO:0000313" key="5">
    <source>
        <dbReference type="Proteomes" id="UP000265520"/>
    </source>
</evidence>
<reference evidence="4 5" key="1">
    <citation type="journal article" date="2018" name="Front. Plant Sci.">
        <title>Red Clover (Trifolium pratense) and Zigzag Clover (T. medium) - A Picture of Genomic Similarities and Differences.</title>
        <authorList>
            <person name="Dluhosova J."/>
            <person name="Istvanek J."/>
            <person name="Nedelnik J."/>
            <person name="Repkova J."/>
        </authorList>
    </citation>
    <scope>NUCLEOTIDE SEQUENCE [LARGE SCALE GENOMIC DNA]</scope>
    <source>
        <strain evidence="5">cv. 10/8</strain>
        <tissue evidence="4">Leaf</tissue>
    </source>
</reference>
<keyword evidence="1" id="KW-0378">Hydrolase</keyword>
<keyword evidence="5" id="KW-1185">Reference proteome</keyword>
<keyword evidence="2 4" id="KW-0067">ATP-binding</keyword>
<organism evidence="4 5">
    <name type="scientific">Trifolium medium</name>
    <dbReference type="NCBI Taxonomy" id="97028"/>
    <lineage>
        <taxon>Eukaryota</taxon>
        <taxon>Viridiplantae</taxon>
        <taxon>Streptophyta</taxon>
        <taxon>Embryophyta</taxon>
        <taxon>Tracheophyta</taxon>
        <taxon>Spermatophyta</taxon>
        <taxon>Magnoliopsida</taxon>
        <taxon>eudicotyledons</taxon>
        <taxon>Gunneridae</taxon>
        <taxon>Pentapetalae</taxon>
        <taxon>rosids</taxon>
        <taxon>fabids</taxon>
        <taxon>Fabales</taxon>
        <taxon>Fabaceae</taxon>
        <taxon>Papilionoideae</taxon>
        <taxon>50 kb inversion clade</taxon>
        <taxon>NPAAA clade</taxon>
        <taxon>Hologalegina</taxon>
        <taxon>IRL clade</taxon>
        <taxon>Trifolieae</taxon>
        <taxon>Trifolium</taxon>
    </lineage>
</organism>